<dbReference type="EMBL" id="CP155618">
    <property type="protein sequence ID" value="XBL13748.1"/>
    <property type="molecule type" value="Genomic_DNA"/>
</dbReference>
<evidence type="ECO:0000313" key="2">
    <source>
        <dbReference type="EMBL" id="XBL13748.1"/>
    </source>
</evidence>
<evidence type="ECO:0000259" key="1">
    <source>
        <dbReference type="Pfam" id="PF11738"/>
    </source>
</evidence>
<dbReference type="Gene3D" id="3.30.565.40">
    <property type="entry name" value="Fervidobacterium nodosum Rt17-B1 like"/>
    <property type="match status" value="1"/>
</dbReference>
<dbReference type="KEGG" id="mlil:QLS71_015660"/>
<evidence type="ECO:0000313" key="3">
    <source>
        <dbReference type="Proteomes" id="UP001224325"/>
    </source>
</evidence>
<dbReference type="Gene3D" id="3.90.640.20">
    <property type="entry name" value="Heat-shock cognate protein, ATPase"/>
    <property type="match status" value="1"/>
</dbReference>
<dbReference type="Proteomes" id="UP001224325">
    <property type="component" value="Chromosome"/>
</dbReference>
<sequence>MKYIYLLALVLLLFSNCKNDTRNENINEIEESDEFKSSDQDKIQKVDRDIKLFDKTISIELKQKKLIDKKDESEELQKLLIDKKYVVKNKNYSINFKYPLLNESFKPSNANFNDFINNYYVNITKTESDIIESKLQCDSIESKTFREERFINYKIYNVNDRLVSVLFYKENFYSGAMHPSYSFDCFNFDLNRGVFMTYEDFFIKGSEDDLLIIINEKISKKIQKGDLYYECWELSSTDFFEGKNNFVLNDTYLEFYFDDCVMCPSYTGTYSIELPLTDLLPVLKKYDMNPLGFLVK</sequence>
<dbReference type="InterPro" id="IPR021729">
    <property type="entry name" value="DUF3298"/>
</dbReference>
<reference evidence="2" key="1">
    <citation type="submission" date="2024-04" db="EMBL/GenBank/DDBJ databases">
        <title>Mariniflexile litorale, isolated from the shallow sediments of the Sea of Japan.</title>
        <authorList>
            <person name="Romanenko L."/>
            <person name="Isaeva M."/>
        </authorList>
    </citation>
    <scope>NUCLEOTIDE SEQUENCE [LARGE SCALE GENOMIC DNA]</scope>
    <source>
        <strain evidence="2">KMM 9835</strain>
    </source>
</reference>
<dbReference type="AlphaFoldDB" id="A0AAU7EEM6"/>
<gene>
    <name evidence="2" type="ORF">QLS71_015660</name>
</gene>
<accession>A0AAU7EEM6</accession>
<organism evidence="2 3">
    <name type="scientific">Mariniflexile litorale</name>
    <dbReference type="NCBI Taxonomy" id="3045158"/>
    <lineage>
        <taxon>Bacteria</taxon>
        <taxon>Pseudomonadati</taxon>
        <taxon>Bacteroidota</taxon>
        <taxon>Flavobacteriia</taxon>
        <taxon>Flavobacteriales</taxon>
        <taxon>Flavobacteriaceae</taxon>
        <taxon>Mariniflexile</taxon>
    </lineage>
</organism>
<dbReference type="RefSeq" id="WP_308992855.1">
    <property type="nucleotide sequence ID" value="NZ_CP155618.1"/>
</dbReference>
<proteinExistence type="predicted"/>
<feature type="domain" description="DUF3298" evidence="1">
    <location>
        <begin position="199"/>
        <end position="276"/>
    </location>
</feature>
<protein>
    <submittedName>
        <fullName evidence="2">RsiV family protein</fullName>
    </submittedName>
</protein>
<keyword evidence="3" id="KW-1185">Reference proteome</keyword>
<dbReference type="Pfam" id="PF11738">
    <property type="entry name" value="DUF3298"/>
    <property type="match status" value="1"/>
</dbReference>
<dbReference type="InterPro" id="IPR037126">
    <property type="entry name" value="PdaC/RsiV-like_sf"/>
</dbReference>
<name>A0AAU7EEM6_9FLAO</name>